<dbReference type="RefSeq" id="XP_073787733.1">
    <property type="nucleotide sequence ID" value="XM_073931632.1"/>
</dbReference>
<accession>A0AC58I0G5</accession>
<gene>
    <name evidence="2" type="primary">LOC137488435</name>
</gene>
<keyword evidence="1" id="KW-1185">Reference proteome</keyword>
<proteinExistence type="predicted"/>
<reference evidence="2" key="1">
    <citation type="submission" date="2025-08" db="UniProtKB">
        <authorList>
            <consortium name="RefSeq"/>
        </authorList>
    </citation>
    <scope>IDENTIFICATION</scope>
    <source>
        <strain evidence="2">Tuebingen</strain>
        <tissue evidence="2">Fibroblasts and whole tissue</tissue>
    </source>
</reference>
<evidence type="ECO:0000313" key="1">
    <source>
        <dbReference type="Proteomes" id="UP000000437"/>
    </source>
</evidence>
<name>A0AC58I0G5_DANRE</name>
<organism evidence="1 2">
    <name type="scientific">Danio rerio</name>
    <name type="common">Zebrafish</name>
    <name type="synonym">Brachydanio rerio</name>
    <dbReference type="NCBI Taxonomy" id="7955"/>
    <lineage>
        <taxon>Eukaryota</taxon>
        <taxon>Metazoa</taxon>
        <taxon>Chordata</taxon>
        <taxon>Craniata</taxon>
        <taxon>Vertebrata</taxon>
        <taxon>Euteleostomi</taxon>
        <taxon>Actinopterygii</taxon>
        <taxon>Neopterygii</taxon>
        <taxon>Teleostei</taxon>
        <taxon>Ostariophysi</taxon>
        <taxon>Cypriniformes</taxon>
        <taxon>Danionidae</taxon>
        <taxon>Danioninae</taxon>
        <taxon>Danio</taxon>
    </lineage>
</organism>
<sequence length="218" mass="24160">MTFTVLLCLSLYGFMLTSFAVQHQRVRPNGMAILPCGDLKVGKVTWSRDVKGHQVSILSTDDGKIIRHMHNNNYSSLPDLSLIIWFVSSWDEGLYYCNGTSVACLTVKPADGRNIEDLTKCLKAERVPEPQSQGRESPVTHRTQTSQKNGGADHADVMEQVLMFGGVGLAALMFLFATAAAVKTLYCIDSKPKQRTLNKDHVQINPDYINLNNSETVL</sequence>
<dbReference type="Proteomes" id="UP000000437">
    <property type="component" value="Chromosome 19"/>
</dbReference>
<protein>
    <submittedName>
        <fullName evidence="2">Uncharacterized protein isoform X1</fullName>
    </submittedName>
</protein>
<evidence type="ECO:0000313" key="2">
    <source>
        <dbReference type="RefSeq" id="XP_073787733.1"/>
    </source>
</evidence>